<accession>A0AAE0X7K0</accession>
<reference evidence="4" key="1">
    <citation type="journal article" date="2023" name="Mol. Phylogenet. Evol.">
        <title>Genome-scale phylogeny and comparative genomics of the fungal order Sordariales.</title>
        <authorList>
            <person name="Hensen N."/>
            <person name="Bonometti L."/>
            <person name="Westerberg I."/>
            <person name="Brannstrom I.O."/>
            <person name="Guillou S."/>
            <person name="Cros-Aarteil S."/>
            <person name="Calhoun S."/>
            <person name="Haridas S."/>
            <person name="Kuo A."/>
            <person name="Mondo S."/>
            <person name="Pangilinan J."/>
            <person name="Riley R."/>
            <person name="LaButti K."/>
            <person name="Andreopoulos B."/>
            <person name="Lipzen A."/>
            <person name="Chen C."/>
            <person name="Yan M."/>
            <person name="Daum C."/>
            <person name="Ng V."/>
            <person name="Clum A."/>
            <person name="Steindorff A."/>
            <person name="Ohm R.A."/>
            <person name="Martin F."/>
            <person name="Silar P."/>
            <person name="Natvig D.O."/>
            <person name="Lalanne C."/>
            <person name="Gautier V."/>
            <person name="Ament-Velasquez S.L."/>
            <person name="Kruys A."/>
            <person name="Hutchinson M.I."/>
            <person name="Powell A.J."/>
            <person name="Barry K."/>
            <person name="Miller A.N."/>
            <person name="Grigoriev I.V."/>
            <person name="Debuchy R."/>
            <person name="Gladieux P."/>
            <person name="Hiltunen Thoren M."/>
            <person name="Johannesson H."/>
        </authorList>
    </citation>
    <scope>NUCLEOTIDE SEQUENCE</scope>
    <source>
        <strain evidence="4">CBS 314.62</strain>
    </source>
</reference>
<feature type="compositionally biased region" description="Polar residues" evidence="2">
    <location>
        <begin position="557"/>
        <end position="571"/>
    </location>
</feature>
<feature type="compositionally biased region" description="Basic and acidic residues" evidence="2">
    <location>
        <begin position="391"/>
        <end position="403"/>
    </location>
</feature>
<feature type="region of interest" description="Disordered" evidence="2">
    <location>
        <begin position="1"/>
        <end position="24"/>
    </location>
</feature>
<evidence type="ECO:0000256" key="2">
    <source>
        <dbReference type="SAM" id="MobiDB-lite"/>
    </source>
</evidence>
<feature type="compositionally biased region" description="Basic and acidic residues" evidence="2">
    <location>
        <begin position="507"/>
        <end position="516"/>
    </location>
</feature>
<keyword evidence="5" id="KW-1185">Reference proteome</keyword>
<feature type="compositionally biased region" description="Acidic residues" evidence="2">
    <location>
        <begin position="520"/>
        <end position="529"/>
    </location>
</feature>
<protein>
    <submittedName>
        <fullName evidence="4">F-box domain-containing protein</fullName>
    </submittedName>
</protein>
<feature type="compositionally biased region" description="Low complexity" evidence="2">
    <location>
        <begin position="544"/>
        <end position="556"/>
    </location>
</feature>
<comment type="caution">
    <text evidence="4">The sequence shown here is derived from an EMBL/GenBank/DDBJ whole genome shotgun (WGS) entry which is preliminary data.</text>
</comment>
<dbReference type="SMART" id="SM00256">
    <property type="entry name" value="FBOX"/>
    <property type="match status" value="1"/>
</dbReference>
<gene>
    <name evidence="4" type="ORF">B0T22DRAFT_405267</name>
</gene>
<feature type="compositionally biased region" description="Basic and acidic residues" evidence="2">
    <location>
        <begin position="9"/>
        <end position="20"/>
    </location>
</feature>
<keyword evidence="1" id="KW-0175">Coiled coil</keyword>
<evidence type="ECO:0000313" key="5">
    <source>
        <dbReference type="Proteomes" id="UP001270362"/>
    </source>
</evidence>
<dbReference type="InterPro" id="IPR001810">
    <property type="entry name" value="F-box_dom"/>
</dbReference>
<dbReference type="InterPro" id="IPR036047">
    <property type="entry name" value="F-box-like_dom_sf"/>
</dbReference>
<feature type="compositionally biased region" description="Polar residues" evidence="2">
    <location>
        <begin position="481"/>
        <end position="506"/>
    </location>
</feature>
<dbReference type="Pfam" id="PF12937">
    <property type="entry name" value="F-box-like"/>
    <property type="match status" value="1"/>
</dbReference>
<dbReference type="SUPFAM" id="SSF81383">
    <property type="entry name" value="F-box domain"/>
    <property type="match status" value="1"/>
</dbReference>
<feature type="coiled-coil region" evidence="1">
    <location>
        <begin position="585"/>
        <end position="655"/>
    </location>
</feature>
<proteinExistence type="predicted"/>
<dbReference type="EMBL" id="JAULSO010000002">
    <property type="protein sequence ID" value="KAK3687546.1"/>
    <property type="molecule type" value="Genomic_DNA"/>
</dbReference>
<sequence>MAPNDTGEAFEKPEEPEKPTPKPPALTFMALPREVQKDIFSHCSQSDYICLSLVSKHFRQLAAAQLYRNFHIVFPDEDDPSFDSPIDGLAGGLETFVASDYDYAGHLRDLSLDTLSAGDKAETAYKPYLYSVSCGKFMNTLLLLTLRKARALESFRWNIRVELSRPVYRALHQINTLTNVHIRLQAGPSLYETPPPLPYTNTQPSTAATSTHGLTILAPPPPPPPAFSIPAPPSVFYVPTSSGPPPPVHKPITRAKAVRKPSSAKEPPTLSGFKQLRTLAVLDIDTLDVVTELKSCIRNSSGTLTKLKLSFSDALGLQARKPPPDLDPEDSDPDDEFQVPTLPLGGGQGYNDDASGPAKAFRAQEERKSQESVLGRIFDVEPYVVKKPQKKTRDKEKEVKEEPGASPGRDFINAMKAVSAKLMRDVNGSGDFAPSQQEILDIIEAASRKYVASDEAKSLDAKKDATAGDATSGSSTASAKPDTTATEASATPSGPSVSLFGQSSATKTKDTQKDANPEDINIEEPEEQLFIESQDSPGNDAPVSETSTTISESSSSKTPPLTNGGSVSPSTEKTVANLAAQKVNYKILALKMDTLEWEATQLNKEIQQLHAKDGSSMLPEIAAAEKQLRDFSQDIKNIQREMDTVEAEVKDVEKQMPTSASPNKAEQQQQLISDYLRSTRGLALHSLSIYLIPVKASVLSRAIDLRVLHRITLLNVGPQAPIWAHLAKENKESPLPLRKIFTDNVSTVFLTFVSQLEALHELFLLERDNKYKPEPFAPKTTVTMEQIRRLVLKKHMPTLKRLTIKNMSDNTWDINEKVIMLLCRRGKILEELACSLGIKVIHIFMQHLAGLSNLRALHIVRLRNDDTCVWVMRETKRFLVDNVSHHPEMKLEWISIDEDDRVDRLIRPSDIAKKEKKKTKKSKGKQKAIINSASATGNDMFPFLPPPDSWESSESDSDEDLHDAKIGTVEFHFYDVCGVRIFKKEVVYGRL</sequence>
<name>A0AAE0X7K0_9PEZI</name>
<feature type="region of interest" description="Disordered" evidence="2">
    <location>
        <begin position="458"/>
        <end position="571"/>
    </location>
</feature>
<evidence type="ECO:0000313" key="4">
    <source>
        <dbReference type="EMBL" id="KAK3687546.1"/>
    </source>
</evidence>
<organism evidence="4 5">
    <name type="scientific">Podospora appendiculata</name>
    <dbReference type="NCBI Taxonomy" id="314037"/>
    <lineage>
        <taxon>Eukaryota</taxon>
        <taxon>Fungi</taxon>
        <taxon>Dikarya</taxon>
        <taxon>Ascomycota</taxon>
        <taxon>Pezizomycotina</taxon>
        <taxon>Sordariomycetes</taxon>
        <taxon>Sordariomycetidae</taxon>
        <taxon>Sordariales</taxon>
        <taxon>Podosporaceae</taxon>
        <taxon>Podospora</taxon>
    </lineage>
</organism>
<evidence type="ECO:0000259" key="3">
    <source>
        <dbReference type="PROSITE" id="PS50181"/>
    </source>
</evidence>
<feature type="region of interest" description="Disordered" evidence="2">
    <location>
        <begin position="388"/>
        <end position="410"/>
    </location>
</feature>
<evidence type="ECO:0000256" key="1">
    <source>
        <dbReference type="SAM" id="Coils"/>
    </source>
</evidence>
<feature type="domain" description="F-box" evidence="3">
    <location>
        <begin position="25"/>
        <end position="70"/>
    </location>
</feature>
<feature type="region of interest" description="Disordered" evidence="2">
    <location>
        <begin position="318"/>
        <end position="357"/>
    </location>
</feature>
<feature type="compositionally biased region" description="Acidic residues" evidence="2">
    <location>
        <begin position="326"/>
        <end position="337"/>
    </location>
</feature>
<dbReference type="PROSITE" id="PS50181">
    <property type="entry name" value="FBOX"/>
    <property type="match status" value="1"/>
</dbReference>
<dbReference type="AlphaFoldDB" id="A0AAE0X7K0"/>
<reference evidence="4" key="2">
    <citation type="submission" date="2023-06" db="EMBL/GenBank/DDBJ databases">
        <authorList>
            <consortium name="Lawrence Berkeley National Laboratory"/>
            <person name="Haridas S."/>
            <person name="Hensen N."/>
            <person name="Bonometti L."/>
            <person name="Westerberg I."/>
            <person name="Brannstrom I.O."/>
            <person name="Guillou S."/>
            <person name="Cros-Aarteil S."/>
            <person name="Calhoun S."/>
            <person name="Kuo A."/>
            <person name="Mondo S."/>
            <person name="Pangilinan J."/>
            <person name="Riley R."/>
            <person name="Labutti K."/>
            <person name="Andreopoulos B."/>
            <person name="Lipzen A."/>
            <person name="Chen C."/>
            <person name="Yanf M."/>
            <person name="Daum C."/>
            <person name="Ng V."/>
            <person name="Clum A."/>
            <person name="Steindorff A."/>
            <person name="Ohm R."/>
            <person name="Martin F."/>
            <person name="Silar P."/>
            <person name="Natvig D."/>
            <person name="Lalanne C."/>
            <person name="Gautier V."/>
            <person name="Ament-Velasquez S.L."/>
            <person name="Kruys A."/>
            <person name="Hutchinson M.I."/>
            <person name="Powell A.J."/>
            <person name="Barry K."/>
            <person name="Miller A.N."/>
            <person name="Grigoriev I.V."/>
            <person name="Debuchy R."/>
            <person name="Gladieux P."/>
            <person name="Thoren M.H."/>
            <person name="Johannesson H."/>
        </authorList>
    </citation>
    <scope>NUCLEOTIDE SEQUENCE</scope>
    <source>
        <strain evidence="4">CBS 314.62</strain>
    </source>
</reference>
<feature type="compositionally biased region" description="Low complexity" evidence="2">
    <location>
        <begin position="467"/>
        <end position="479"/>
    </location>
</feature>
<dbReference type="Proteomes" id="UP001270362">
    <property type="component" value="Unassembled WGS sequence"/>
</dbReference>